<dbReference type="SUPFAM" id="SSF48452">
    <property type="entry name" value="TPR-like"/>
    <property type="match status" value="1"/>
</dbReference>
<dbReference type="SUPFAM" id="SSF52200">
    <property type="entry name" value="Toll/Interleukin receptor TIR domain"/>
    <property type="match status" value="1"/>
</dbReference>
<sequence length="734" mass="80331">MSLKLVSPAEPATPGAAEPTSEYRYWAFLSYSHHDKAIAKRLQKQLETYRVPKRLVGRETSHGVVPPRVSPVFRDRDELHAGSDLKASVHEALSHSRWLIVVCTPDSARSPWVNREIVEFKKLHGERRVLALIARGEPFTSDMAGREAEECFPPALRRALTDEGKAEGEPLEPIAADMRKHGDGPHRSMLKLLAGMLGVPFDDLVRRDLQRRVRWLSVLAASSALGVVVFACLAVVAVQARNEAQYQRQQAEGLIEFMLGDLRKKLEPVGRLEVLDSVGEKTLGYYGGQDAAALDANALGHRSRAMHLIGEIRDLRGQPAEAQRAFEQAAETTALLLNKAPNDGQRIFDHAQSVYWVGYAAWKRADGRNAEARFLEYLGLAQRLTQIDPANPAWLAEGAHARINLGVVQLGMGRANAAVTTFQEAGELFGALLPRRPELGLDLANSHGWLAKSYAAQGAHDKALEWLRRRIDVLRAVPDSGRSRTVQREIMLAHLEIAHQELSLGRLSQSAANVALAVGMADELVKTDADNFSWQLDACVAKLHQVEIALLQRQLDQAVRESPTISGCIEKVGAGDSTGVWDTVLLKARAFTVLLALPEDRRRAESAARLREFLATSAVTVQKDMLDRASLDAGLAAAYIALGDHDLKVSGSDARASWNAAVRLLEPHAATGDGFVLTTLAQARLRLNDAEGARRLVARIEPTIYRHPAFAELLNQLHAARGTGGLSVPLGAKK</sequence>
<dbReference type="EMBL" id="CP136336">
    <property type="protein sequence ID" value="WOB09919.1"/>
    <property type="molecule type" value="Genomic_DNA"/>
</dbReference>
<keyword evidence="1" id="KW-1133">Transmembrane helix</keyword>
<dbReference type="Pfam" id="PF13676">
    <property type="entry name" value="TIR_2"/>
    <property type="match status" value="1"/>
</dbReference>
<evidence type="ECO:0000313" key="3">
    <source>
        <dbReference type="EMBL" id="WOB09919.1"/>
    </source>
</evidence>
<evidence type="ECO:0000259" key="2">
    <source>
        <dbReference type="PROSITE" id="PS50104"/>
    </source>
</evidence>
<gene>
    <name evidence="3" type="ORF">RXV79_07585</name>
</gene>
<dbReference type="Gene3D" id="1.25.40.10">
    <property type="entry name" value="Tetratricopeptide repeat domain"/>
    <property type="match status" value="1"/>
</dbReference>
<keyword evidence="3" id="KW-0675">Receptor</keyword>
<evidence type="ECO:0000256" key="1">
    <source>
        <dbReference type="SAM" id="Phobius"/>
    </source>
</evidence>
<dbReference type="Proteomes" id="UP001303946">
    <property type="component" value="Chromosome"/>
</dbReference>
<evidence type="ECO:0000313" key="4">
    <source>
        <dbReference type="Proteomes" id="UP001303946"/>
    </source>
</evidence>
<reference evidence="3 4" key="1">
    <citation type="submission" date="2023-10" db="EMBL/GenBank/DDBJ databases">
        <title>Bacteria for the degradation of biodegradable plastic PBAT(Polybutylene adipate terephthalate).</title>
        <authorList>
            <person name="Weon H.-Y."/>
            <person name="Yeon J."/>
        </authorList>
    </citation>
    <scope>NUCLEOTIDE SEQUENCE [LARGE SCALE GENOMIC DNA]</scope>
    <source>
        <strain evidence="3 4">SBD 7-3</strain>
    </source>
</reference>
<organism evidence="3 4">
    <name type="scientific">Piscinibacter gummiphilus</name>
    <dbReference type="NCBI Taxonomy" id="946333"/>
    <lineage>
        <taxon>Bacteria</taxon>
        <taxon>Pseudomonadati</taxon>
        <taxon>Pseudomonadota</taxon>
        <taxon>Betaproteobacteria</taxon>
        <taxon>Burkholderiales</taxon>
        <taxon>Sphaerotilaceae</taxon>
        <taxon>Piscinibacter</taxon>
    </lineage>
</organism>
<keyword evidence="4" id="KW-1185">Reference proteome</keyword>
<dbReference type="InterPro" id="IPR011990">
    <property type="entry name" value="TPR-like_helical_dom_sf"/>
</dbReference>
<dbReference type="InterPro" id="IPR000157">
    <property type="entry name" value="TIR_dom"/>
</dbReference>
<dbReference type="RefSeq" id="WP_316702794.1">
    <property type="nucleotide sequence ID" value="NZ_CP136336.1"/>
</dbReference>
<keyword evidence="1" id="KW-0812">Transmembrane</keyword>
<name>A0ABZ0CY79_9BURK</name>
<proteinExistence type="predicted"/>
<protein>
    <submittedName>
        <fullName evidence="3">Toll/interleukin-1 receptor domain-containing protein</fullName>
    </submittedName>
</protein>
<dbReference type="PROSITE" id="PS50104">
    <property type="entry name" value="TIR"/>
    <property type="match status" value="1"/>
</dbReference>
<feature type="domain" description="TIR" evidence="2">
    <location>
        <begin position="23"/>
        <end position="182"/>
    </location>
</feature>
<feature type="transmembrane region" description="Helical" evidence="1">
    <location>
        <begin position="215"/>
        <end position="238"/>
    </location>
</feature>
<keyword evidence="1" id="KW-0472">Membrane</keyword>
<accession>A0ABZ0CY79</accession>
<dbReference type="InterPro" id="IPR035897">
    <property type="entry name" value="Toll_tir_struct_dom_sf"/>
</dbReference>
<dbReference type="Gene3D" id="3.40.50.10140">
    <property type="entry name" value="Toll/interleukin-1 receptor homology (TIR) domain"/>
    <property type="match status" value="1"/>
</dbReference>